<evidence type="ECO:0000256" key="2">
    <source>
        <dbReference type="RuleBase" id="RU362097"/>
    </source>
</evidence>
<keyword evidence="2" id="KW-0449">Lipoprotein</keyword>
<dbReference type="InterPro" id="IPR003423">
    <property type="entry name" value="OMP_efflux"/>
</dbReference>
<feature type="chain" id="PRO_5044999258" evidence="2">
    <location>
        <begin position="19"/>
        <end position="476"/>
    </location>
</feature>
<evidence type="ECO:0000313" key="3">
    <source>
        <dbReference type="EMBL" id="MBC3812114.1"/>
    </source>
</evidence>
<dbReference type="NCBIfam" id="TIGR01845">
    <property type="entry name" value="outer_NodT"/>
    <property type="match status" value="1"/>
</dbReference>
<accession>A0ABR6XIG8</accession>
<keyword evidence="4" id="KW-1185">Reference proteome</keyword>
<evidence type="ECO:0000256" key="1">
    <source>
        <dbReference type="ARBA" id="ARBA00007613"/>
    </source>
</evidence>
<reference evidence="3 4" key="1">
    <citation type="submission" date="2020-08" db="EMBL/GenBank/DDBJ databases">
        <title>Novel species isolated from subtropical streams in China.</title>
        <authorList>
            <person name="Lu H."/>
        </authorList>
    </citation>
    <scope>NUCLEOTIDE SEQUENCE [LARGE SCALE GENOMIC DNA]</scope>
    <source>
        <strain evidence="3 4">CCTCC AB 2015119</strain>
    </source>
</reference>
<dbReference type="SUPFAM" id="SSF56954">
    <property type="entry name" value="Outer membrane efflux proteins (OEP)"/>
    <property type="match status" value="1"/>
</dbReference>
<comment type="similarity">
    <text evidence="1 2">Belongs to the outer membrane factor (OMF) (TC 1.B.17) family.</text>
</comment>
<organism evidence="3 4">
    <name type="scientific">Undibacterium aquatile</name>
    <dbReference type="NCBI Taxonomy" id="1537398"/>
    <lineage>
        <taxon>Bacteria</taxon>
        <taxon>Pseudomonadati</taxon>
        <taxon>Pseudomonadota</taxon>
        <taxon>Betaproteobacteria</taxon>
        <taxon>Burkholderiales</taxon>
        <taxon>Oxalobacteraceae</taxon>
        <taxon>Undibacterium</taxon>
    </lineage>
</organism>
<dbReference type="PANTHER" id="PTHR30203">
    <property type="entry name" value="OUTER MEMBRANE CATION EFFLUX PROTEIN"/>
    <property type="match status" value="1"/>
</dbReference>
<keyword evidence="2" id="KW-0564">Palmitate</keyword>
<keyword evidence="2" id="KW-0812">Transmembrane</keyword>
<keyword evidence="2" id="KW-0732">Signal</keyword>
<dbReference type="EMBL" id="JACOFT010000004">
    <property type="protein sequence ID" value="MBC3812114.1"/>
    <property type="molecule type" value="Genomic_DNA"/>
</dbReference>
<sequence>MLKTQFILSTIVASLALAGCASVGPDYQRPQLEVPAKLDVTGGKAANTDFVQWWSAFSDPVLLDLIQEAAKNNQDLLLATGRIEEARALAVGAKSNRYPSVDATLSGSKVRTSETAGKLGAGAEPVSKDFQLGLTASYEVDFWGKLSRADEAAKARLFAQEYNRTTVQTSLFSNLAQSYFALRAADAQLALAQATYQTRTENLRLQQKRFASGATGELDLHQAESEAAAAEVSVSQAKLAVSNLESAIAVLLGRSPAAVAQPVIARGNDIQALYQHLSLPADLPSDVLNRRPDILAAEQTLVAANADIGQAKAAYFPSLKLTTGIGYESRVFKDLVDPTSLLWNLGANLVQPVFRAGAIGAVVSGAEARKTQATAQYVQAVQGAFRDVHDALSSAESNEQIYRANLKRVKALKDSQRLAELRYKNGYSSYLEVLNAQRDLAAVETALIDTQRAHLSAVVSLYKAVGGGWEVKAISQ</sequence>
<comment type="subcellular location">
    <subcellularLocation>
        <location evidence="2">Cell membrane</location>
        <topology evidence="2">Lipid-anchor</topology>
    </subcellularLocation>
</comment>
<name>A0ABR6XIG8_9BURK</name>
<keyword evidence="2" id="KW-0472">Membrane</keyword>
<feature type="signal peptide" evidence="2">
    <location>
        <begin position="1"/>
        <end position="18"/>
    </location>
</feature>
<comment type="caution">
    <text evidence="3">The sequence shown here is derived from an EMBL/GenBank/DDBJ whole genome shotgun (WGS) entry which is preliminary data.</text>
</comment>
<dbReference type="Proteomes" id="UP000637632">
    <property type="component" value="Unassembled WGS sequence"/>
</dbReference>
<gene>
    <name evidence="3" type="ORF">H8K26_11725</name>
</gene>
<proteinExistence type="inferred from homology"/>
<dbReference type="Gene3D" id="2.20.200.10">
    <property type="entry name" value="Outer membrane efflux proteins (OEP)"/>
    <property type="match status" value="1"/>
</dbReference>
<protein>
    <submittedName>
        <fullName evidence="3">Efflux transporter outer membrane subunit</fullName>
    </submittedName>
</protein>
<dbReference type="Pfam" id="PF02321">
    <property type="entry name" value="OEP"/>
    <property type="match status" value="2"/>
</dbReference>
<keyword evidence="2" id="KW-1134">Transmembrane beta strand</keyword>
<evidence type="ECO:0000313" key="4">
    <source>
        <dbReference type="Proteomes" id="UP000637632"/>
    </source>
</evidence>
<dbReference type="InterPro" id="IPR010131">
    <property type="entry name" value="MdtP/NodT-like"/>
</dbReference>
<dbReference type="RefSeq" id="WP_190479750.1">
    <property type="nucleotide sequence ID" value="NZ_JACOFT010000004.1"/>
</dbReference>
<dbReference type="Gene3D" id="1.20.1600.10">
    <property type="entry name" value="Outer membrane efflux proteins (OEP)"/>
    <property type="match status" value="1"/>
</dbReference>
<dbReference type="PROSITE" id="PS51257">
    <property type="entry name" value="PROKAR_LIPOPROTEIN"/>
    <property type="match status" value="1"/>
</dbReference>